<dbReference type="SUPFAM" id="SSF101386">
    <property type="entry name" value="all-alpha NTP pyrophosphatases"/>
    <property type="match status" value="1"/>
</dbReference>
<sequence>MELNQYQDLATATKQKPKKEGDSLTVSLLGLACEATGPLAEFKKHIRDGDAYKIYPDRMLEELGDVLWYLASVASEFNLTLQEIAETNLKKTQERWGQENQNVLFNQFFDDNFPPSEQIPRRFIIRFLSLEDKDRKVVIAYLGTQQMGQSLTDNAHDNDGYRFHDVFHLACAAVLGWSPVVRRNLGFKRRSNTRIDEIEDGGRAIVTEEAISALVFDYALSHDMFADVVAIDYELLRTIGTLAGHFEVKTKRPADWENTILQAYSVWRELSANSEGFIICDLNEKAISFERELNGESFYNGPRPSSLINTHAVEV</sequence>
<dbReference type="CDD" id="cd11541">
    <property type="entry name" value="NTP-PPase_u4"/>
    <property type="match status" value="1"/>
</dbReference>
<dbReference type="InterPro" id="IPR011379">
    <property type="entry name" value="MazG-related_GP37"/>
</dbReference>
<dbReference type="RefSeq" id="WP_119321134.1">
    <property type="nucleotide sequence ID" value="NZ_AP025739.1"/>
</dbReference>
<gene>
    <name evidence="3" type="ORF">CCAX7_11400</name>
</gene>
<dbReference type="EMBL" id="AP025739">
    <property type="protein sequence ID" value="BDI29089.1"/>
    <property type="molecule type" value="Genomic_DNA"/>
</dbReference>
<dbReference type="Pfam" id="PF03819">
    <property type="entry name" value="MazG"/>
    <property type="match status" value="1"/>
</dbReference>
<dbReference type="OrthoDB" id="350573at2"/>
<feature type="domain" description="MazG C-terminal" evidence="2">
    <location>
        <begin position="107"/>
        <end position="291"/>
    </location>
</feature>
<keyword evidence="4" id="KW-1185">Reference proteome</keyword>
<reference evidence="3 4" key="1">
    <citation type="journal article" date="2019" name="Int. J. Syst. Evol. Microbiol.">
        <title>Capsulimonas corticalis gen. nov., sp. nov., an aerobic capsulated bacterium, of a novel bacterial order, Capsulimonadales ord. nov., of the class Armatimonadia of the phylum Armatimonadetes.</title>
        <authorList>
            <person name="Li J."/>
            <person name="Kudo C."/>
            <person name="Tonouchi A."/>
        </authorList>
    </citation>
    <scope>NUCLEOTIDE SEQUENCE [LARGE SCALE GENOMIC DNA]</scope>
    <source>
        <strain evidence="3 4">AX-7</strain>
    </source>
</reference>
<dbReference type="InterPro" id="IPR041407">
    <property type="entry name" value="MazG_C"/>
</dbReference>
<organism evidence="3 4">
    <name type="scientific">Capsulimonas corticalis</name>
    <dbReference type="NCBI Taxonomy" id="2219043"/>
    <lineage>
        <taxon>Bacteria</taxon>
        <taxon>Bacillati</taxon>
        <taxon>Armatimonadota</taxon>
        <taxon>Armatimonadia</taxon>
        <taxon>Capsulimonadales</taxon>
        <taxon>Capsulimonadaceae</taxon>
        <taxon>Capsulimonas</taxon>
    </lineage>
</organism>
<dbReference type="AlphaFoldDB" id="A0A402CUU1"/>
<evidence type="ECO:0000313" key="3">
    <source>
        <dbReference type="EMBL" id="BDI29089.1"/>
    </source>
</evidence>
<evidence type="ECO:0000259" key="2">
    <source>
        <dbReference type="Pfam" id="PF18722"/>
    </source>
</evidence>
<dbReference type="KEGG" id="ccot:CCAX7_11400"/>
<dbReference type="InterPro" id="IPR004518">
    <property type="entry name" value="MazG-like_dom"/>
</dbReference>
<dbReference type="Gene3D" id="1.10.287.1080">
    <property type="entry name" value="MazG-like"/>
    <property type="match status" value="1"/>
</dbReference>
<name>A0A402CUU1_9BACT</name>
<evidence type="ECO:0000259" key="1">
    <source>
        <dbReference type="Pfam" id="PF03819"/>
    </source>
</evidence>
<dbReference type="Pfam" id="PF18722">
    <property type="entry name" value="MazG_C"/>
    <property type="match status" value="1"/>
</dbReference>
<accession>A0A402CUU1</accession>
<protein>
    <submittedName>
        <fullName evidence="3">Uncharacterized protein</fullName>
    </submittedName>
</protein>
<proteinExistence type="predicted"/>
<evidence type="ECO:0000313" key="4">
    <source>
        <dbReference type="Proteomes" id="UP000287394"/>
    </source>
</evidence>
<dbReference type="Proteomes" id="UP000287394">
    <property type="component" value="Chromosome"/>
</dbReference>
<feature type="domain" description="NTP pyrophosphohydrolase MazG-like" evidence="1">
    <location>
        <begin position="56"/>
        <end position="95"/>
    </location>
</feature>